<name>W9XWS5_9EURO</name>
<sequence>MASNVEVSASLEPVGARARSAPNEATRQYQANGAAILAVCSGAYGAQILQRDQLSHRISAVAPPVPSASTATVQANSDPYDPFFIPLPILFETPVSPQPGSALLQLPDEILTLIMQQVKIPYFQVCFALTCKAMGRIASMKNLLSPWRGYRDKDGLFRLLERKHYIPQQLRLCRACFLFLPRDRGHWTRILAEPEFDNKYANWCDILNWFDPKSYSQHRCPRCCIRVYTSYMSEECYETDTGDKGVSNGKRICPELVRRMNKP</sequence>
<proteinExistence type="predicted"/>
<comment type="caution">
    <text evidence="2">The sequence shown here is derived from an EMBL/GenBank/DDBJ whole genome shotgun (WGS) entry which is preliminary data.</text>
</comment>
<dbReference type="Pfam" id="PF00646">
    <property type="entry name" value="F-box"/>
    <property type="match status" value="1"/>
</dbReference>
<dbReference type="GeneID" id="19171814"/>
<organism evidence="2 3">
    <name type="scientific">Capronia epimyces CBS 606.96</name>
    <dbReference type="NCBI Taxonomy" id="1182542"/>
    <lineage>
        <taxon>Eukaryota</taxon>
        <taxon>Fungi</taxon>
        <taxon>Dikarya</taxon>
        <taxon>Ascomycota</taxon>
        <taxon>Pezizomycotina</taxon>
        <taxon>Eurotiomycetes</taxon>
        <taxon>Chaetothyriomycetidae</taxon>
        <taxon>Chaetothyriales</taxon>
        <taxon>Herpotrichiellaceae</taxon>
        <taxon>Capronia</taxon>
    </lineage>
</organism>
<protein>
    <recommendedName>
        <fullName evidence="1">F-box domain-containing protein</fullName>
    </recommendedName>
</protein>
<evidence type="ECO:0000313" key="3">
    <source>
        <dbReference type="Proteomes" id="UP000019478"/>
    </source>
</evidence>
<dbReference type="RefSeq" id="XP_007736014.1">
    <property type="nucleotide sequence ID" value="XM_007737824.1"/>
</dbReference>
<reference evidence="2 3" key="1">
    <citation type="submission" date="2013-03" db="EMBL/GenBank/DDBJ databases">
        <title>The Genome Sequence of Capronia epimyces CBS 606.96.</title>
        <authorList>
            <consortium name="The Broad Institute Genomics Platform"/>
            <person name="Cuomo C."/>
            <person name="de Hoog S."/>
            <person name="Gorbushina A."/>
            <person name="Walker B."/>
            <person name="Young S.K."/>
            <person name="Zeng Q."/>
            <person name="Gargeya S."/>
            <person name="Fitzgerald M."/>
            <person name="Haas B."/>
            <person name="Abouelleil A."/>
            <person name="Allen A.W."/>
            <person name="Alvarado L."/>
            <person name="Arachchi H.M."/>
            <person name="Berlin A.M."/>
            <person name="Chapman S.B."/>
            <person name="Gainer-Dewar J."/>
            <person name="Goldberg J."/>
            <person name="Griggs A."/>
            <person name="Gujja S."/>
            <person name="Hansen M."/>
            <person name="Howarth C."/>
            <person name="Imamovic A."/>
            <person name="Ireland A."/>
            <person name="Larimer J."/>
            <person name="McCowan C."/>
            <person name="Murphy C."/>
            <person name="Pearson M."/>
            <person name="Poon T.W."/>
            <person name="Priest M."/>
            <person name="Roberts A."/>
            <person name="Saif S."/>
            <person name="Shea T."/>
            <person name="Sisk P."/>
            <person name="Sykes S."/>
            <person name="Wortman J."/>
            <person name="Nusbaum C."/>
            <person name="Birren B."/>
        </authorList>
    </citation>
    <scope>NUCLEOTIDE SEQUENCE [LARGE SCALE GENOMIC DNA]</scope>
    <source>
        <strain evidence="2 3">CBS 606.96</strain>
    </source>
</reference>
<accession>W9XWS5</accession>
<dbReference type="Proteomes" id="UP000019478">
    <property type="component" value="Unassembled WGS sequence"/>
</dbReference>
<gene>
    <name evidence="2" type="ORF">A1O3_07718</name>
</gene>
<dbReference type="OrthoDB" id="4150370at2759"/>
<dbReference type="HOGENOM" id="CLU_091407_0_0_1"/>
<evidence type="ECO:0000313" key="2">
    <source>
        <dbReference type="EMBL" id="EXJ81426.1"/>
    </source>
</evidence>
<dbReference type="InterPro" id="IPR001810">
    <property type="entry name" value="F-box_dom"/>
</dbReference>
<feature type="domain" description="F-box" evidence="1">
    <location>
        <begin position="103"/>
        <end position="143"/>
    </location>
</feature>
<keyword evidence="3" id="KW-1185">Reference proteome</keyword>
<dbReference type="EMBL" id="AMGY01000006">
    <property type="protein sequence ID" value="EXJ81426.1"/>
    <property type="molecule type" value="Genomic_DNA"/>
</dbReference>
<dbReference type="AlphaFoldDB" id="W9XWS5"/>
<evidence type="ECO:0000259" key="1">
    <source>
        <dbReference type="Pfam" id="PF00646"/>
    </source>
</evidence>